<dbReference type="AlphaFoldDB" id="W6SCL5"/>
<reference evidence="6 7" key="1">
    <citation type="submission" date="2013-11" db="EMBL/GenBank/DDBJ databases">
        <title>Complete genome sequence of Clostridum sp. M2/40.</title>
        <authorList>
            <person name="Wibberg D."/>
            <person name="Puehler A."/>
            <person name="Schlueter A."/>
        </authorList>
    </citation>
    <scope>NUCLEOTIDE SEQUENCE [LARGE SCALE GENOMIC DNA]</scope>
    <source>
        <strain evidence="7">M2/40</strain>
    </source>
</reference>
<dbReference type="Gene3D" id="3.20.20.70">
    <property type="entry name" value="Aldolase class I"/>
    <property type="match status" value="1"/>
</dbReference>
<dbReference type="InterPro" id="IPR013785">
    <property type="entry name" value="Aldolase_TIM"/>
</dbReference>
<keyword evidence="3" id="KW-0285">Flavoprotein</keyword>
<dbReference type="KEGG" id="clt:CM240_0181"/>
<dbReference type="PANTHER" id="PTHR32332:SF18">
    <property type="entry name" value="2-NITROPROPANE DIOXYGENASE"/>
    <property type="match status" value="1"/>
</dbReference>
<dbReference type="RefSeq" id="WP_044035823.1">
    <property type="nucleotide sequence ID" value="NZ_HG917868.1"/>
</dbReference>
<keyword evidence="6" id="KW-0223">Dioxygenase</keyword>
<dbReference type="GO" id="GO:0051213">
    <property type="term" value="F:dioxygenase activity"/>
    <property type="evidence" value="ECO:0007669"/>
    <property type="project" value="UniProtKB-KW"/>
</dbReference>
<dbReference type="Pfam" id="PF03060">
    <property type="entry name" value="NMO"/>
    <property type="match status" value="1"/>
</dbReference>
<evidence type="ECO:0000256" key="4">
    <source>
        <dbReference type="ARBA" id="ARBA00022643"/>
    </source>
</evidence>
<evidence type="ECO:0000256" key="1">
    <source>
        <dbReference type="ARBA" id="ARBA00003535"/>
    </source>
</evidence>
<keyword evidence="7" id="KW-1185">Reference proteome</keyword>
<dbReference type="STRING" id="1216932.CM240_0181"/>
<evidence type="ECO:0000256" key="3">
    <source>
        <dbReference type="ARBA" id="ARBA00022630"/>
    </source>
</evidence>
<dbReference type="CDD" id="cd04730">
    <property type="entry name" value="NPD_like"/>
    <property type="match status" value="1"/>
</dbReference>
<name>W6SCL5_9CLOT</name>
<evidence type="ECO:0000313" key="7">
    <source>
        <dbReference type="Proteomes" id="UP000019426"/>
    </source>
</evidence>
<dbReference type="HOGENOM" id="CLU_038732_0_1_9"/>
<dbReference type="Proteomes" id="UP000019426">
    <property type="component" value="Chromosome M2/40_rep1"/>
</dbReference>
<protein>
    <recommendedName>
        <fullName evidence="2">Probable nitronate monooxygenase</fullName>
    </recommendedName>
</protein>
<dbReference type="eggNOG" id="COG2070">
    <property type="taxonomic scope" value="Bacteria"/>
</dbReference>
<evidence type="ECO:0000256" key="2">
    <source>
        <dbReference type="ARBA" id="ARBA00013457"/>
    </source>
</evidence>
<comment type="function">
    <text evidence="1">Nitronate monooxygenase that uses molecular oxygen to catalyze the oxidative denitrification of alkyl nitronates. Acts on propionate 3-nitronate (P3N), the presumed physiological substrate. Probably functions in the detoxification of P3N, a metabolic poison produced by plants and fungi as a defense mechanism.</text>
</comment>
<dbReference type="SUPFAM" id="SSF51412">
    <property type="entry name" value="Inosine monophosphate dehydrogenase (IMPDH)"/>
    <property type="match status" value="1"/>
</dbReference>
<organism evidence="6 7">
    <name type="scientific">Clostridium bornimense</name>
    <dbReference type="NCBI Taxonomy" id="1216932"/>
    <lineage>
        <taxon>Bacteria</taxon>
        <taxon>Bacillati</taxon>
        <taxon>Bacillota</taxon>
        <taxon>Clostridia</taxon>
        <taxon>Eubacteriales</taxon>
        <taxon>Clostridiaceae</taxon>
        <taxon>Clostridium</taxon>
    </lineage>
</organism>
<gene>
    <name evidence="6" type="ORF">CM240_0181</name>
</gene>
<dbReference type="PATRIC" id="fig|1216932.3.peg.162"/>
<evidence type="ECO:0000256" key="5">
    <source>
        <dbReference type="ARBA" id="ARBA00023002"/>
    </source>
</evidence>
<dbReference type="InterPro" id="IPR004136">
    <property type="entry name" value="NMO"/>
</dbReference>
<dbReference type="GO" id="GO:0018580">
    <property type="term" value="F:nitronate monooxygenase activity"/>
    <property type="evidence" value="ECO:0007669"/>
    <property type="project" value="InterPro"/>
</dbReference>
<keyword evidence="5 6" id="KW-0560">Oxidoreductase</keyword>
<evidence type="ECO:0000313" key="6">
    <source>
        <dbReference type="EMBL" id="CDM67355.1"/>
    </source>
</evidence>
<proteinExistence type="predicted"/>
<sequence length="356" mass="38161">MDFTGLKIGNLTARIPIIQGGMGIGVSSSSLAGAVAKAGGVGIISTAQIGYNEDNFESDSLAANLTALKKHIRIAKEKAVKGIVGINIMVATNYYAEHVAAAIEAGVDLIISGAGIPLHLPKLVKGTDTKIAPIVSTPKSARVILKAWDTKHNVAPDLIVIEGPKAGGHLGFSTKDLDNIDSIDFDQYIKDIIELKKPYEEKYNKHISIVPAGGIFTGEDIAKYLKLGADGVQMATRFVATEECDADINFKMAYVNSRKEDISIVKSPVGMPGRAIINKFIKKISNENMKIPKCYNCLIPCKPSTTPYCISNALINAVKGDIDDGLVFCGENAYRIDKITTVPDLMDQLVKEITLA</sequence>
<dbReference type="OrthoDB" id="9778912at2"/>
<dbReference type="PANTHER" id="PTHR32332">
    <property type="entry name" value="2-NITROPROPANE DIOXYGENASE"/>
    <property type="match status" value="1"/>
</dbReference>
<keyword evidence="4" id="KW-0288">FMN</keyword>
<dbReference type="EMBL" id="HG917868">
    <property type="protein sequence ID" value="CDM67355.1"/>
    <property type="molecule type" value="Genomic_DNA"/>
</dbReference>
<accession>W6SCL5</accession>